<accession>A0A3D8QKY2</accession>
<dbReference type="PANTHER" id="PTHR33112">
    <property type="entry name" value="DOMAIN PROTEIN, PUTATIVE-RELATED"/>
    <property type="match status" value="1"/>
</dbReference>
<proteinExistence type="predicted"/>
<dbReference type="Proteomes" id="UP000256645">
    <property type="component" value="Unassembled WGS sequence"/>
</dbReference>
<keyword evidence="2" id="KW-1185">Reference proteome</keyword>
<organism evidence="1 2">
    <name type="scientific">Coleophoma cylindrospora</name>
    <dbReference type="NCBI Taxonomy" id="1849047"/>
    <lineage>
        <taxon>Eukaryota</taxon>
        <taxon>Fungi</taxon>
        <taxon>Dikarya</taxon>
        <taxon>Ascomycota</taxon>
        <taxon>Pezizomycotina</taxon>
        <taxon>Leotiomycetes</taxon>
        <taxon>Helotiales</taxon>
        <taxon>Dermateaceae</taxon>
        <taxon>Coleophoma</taxon>
    </lineage>
</organism>
<dbReference type="OrthoDB" id="8300194at2759"/>
<dbReference type="STRING" id="1849047.A0A3D8QKY2"/>
<name>A0A3D8QKY2_9HELO</name>
<evidence type="ECO:0000313" key="2">
    <source>
        <dbReference type="Proteomes" id="UP000256645"/>
    </source>
</evidence>
<protein>
    <submittedName>
        <fullName evidence="1">Uncharacterized protein</fullName>
    </submittedName>
</protein>
<comment type="caution">
    <text evidence="1">The sequence shown here is derived from an EMBL/GenBank/DDBJ whole genome shotgun (WGS) entry which is preliminary data.</text>
</comment>
<dbReference type="AlphaFoldDB" id="A0A3D8QKY2"/>
<dbReference type="PANTHER" id="PTHR33112:SF16">
    <property type="entry name" value="HETEROKARYON INCOMPATIBILITY DOMAIN-CONTAINING PROTEIN"/>
    <property type="match status" value="1"/>
</dbReference>
<gene>
    <name evidence="1" type="ORF">BP6252_11882</name>
</gene>
<evidence type="ECO:0000313" key="1">
    <source>
        <dbReference type="EMBL" id="RDW62449.1"/>
    </source>
</evidence>
<sequence length="206" mass="23411">MSPGNFFTLLQEISQLTNKQSVRQWSEIVQSYSRRSLTFRKDKLVAISGLARILAHVYGTNYVAGLWVKDLLRLLAWHVHTSDPSVAKNYATTYRAPSWSWASVDDAIVYPDGFAVPLEGDYADHIDDLKWPPIAKVLEAVTTYPEDQFGEVTSGFIRLRVQTLFRATINIKEWLRNRHFPVHILGLGTIKQFTAYPDNGLKSIEG</sequence>
<reference evidence="1 2" key="1">
    <citation type="journal article" date="2018" name="IMA Fungus">
        <title>IMA Genome-F 9: Draft genome sequence of Annulohypoxylon stygium, Aspergillus mulundensis, Berkeleyomyces basicola (syn. Thielaviopsis basicola), Ceratocystis smalleyi, two Cercospora beticola strains, Coleophoma cylindrospora, Fusarium fracticaudum, Phialophora cf. hyalina, and Morchella septimelata.</title>
        <authorList>
            <person name="Wingfield B.D."/>
            <person name="Bills G.F."/>
            <person name="Dong Y."/>
            <person name="Huang W."/>
            <person name="Nel W.J."/>
            <person name="Swalarsk-Parry B.S."/>
            <person name="Vaghefi N."/>
            <person name="Wilken P.M."/>
            <person name="An Z."/>
            <person name="de Beer Z.W."/>
            <person name="De Vos L."/>
            <person name="Chen L."/>
            <person name="Duong T.A."/>
            <person name="Gao Y."/>
            <person name="Hammerbacher A."/>
            <person name="Kikkert J.R."/>
            <person name="Li Y."/>
            <person name="Li H."/>
            <person name="Li K."/>
            <person name="Li Q."/>
            <person name="Liu X."/>
            <person name="Ma X."/>
            <person name="Naidoo K."/>
            <person name="Pethybridge S.J."/>
            <person name="Sun J."/>
            <person name="Steenkamp E.T."/>
            <person name="van der Nest M.A."/>
            <person name="van Wyk S."/>
            <person name="Wingfield M.J."/>
            <person name="Xiong C."/>
            <person name="Yue Q."/>
            <person name="Zhang X."/>
        </authorList>
    </citation>
    <scope>NUCLEOTIDE SEQUENCE [LARGE SCALE GENOMIC DNA]</scope>
    <source>
        <strain evidence="1 2">BP6252</strain>
    </source>
</reference>
<dbReference type="EMBL" id="PDLM01000014">
    <property type="protein sequence ID" value="RDW62449.1"/>
    <property type="molecule type" value="Genomic_DNA"/>
</dbReference>